<organism evidence="7 8">
    <name type="scientific">Oricola thermophila</name>
    <dbReference type="NCBI Taxonomy" id="2742145"/>
    <lineage>
        <taxon>Bacteria</taxon>
        <taxon>Pseudomonadati</taxon>
        <taxon>Pseudomonadota</taxon>
        <taxon>Alphaproteobacteria</taxon>
        <taxon>Hyphomicrobiales</taxon>
        <taxon>Ahrensiaceae</taxon>
        <taxon>Oricola</taxon>
    </lineage>
</organism>
<keyword evidence="4" id="KW-0010">Activator</keyword>
<dbReference type="InterPro" id="IPR000847">
    <property type="entry name" value="LysR_HTH_N"/>
</dbReference>
<evidence type="ECO:0000256" key="4">
    <source>
        <dbReference type="ARBA" id="ARBA00023159"/>
    </source>
</evidence>
<evidence type="ECO:0000313" key="8">
    <source>
        <dbReference type="Proteomes" id="UP000509367"/>
    </source>
</evidence>
<dbReference type="RefSeq" id="WP_175277569.1">
    <property type="nucleotide sequence ID" value="NZ_CP054836.1"/>
</dbReference>
<dbReference type="PANTHER" id="PTHR30293">
    <property type="entry name" value="TRANSCRIPTIONAL REGULATORY PROTEIN NAC-RELATED"/>
    <property type="match status" value="1"/>
</dbReference>
<dbReference type="SUPFAM" id="SSF53850">
    <property type="entry name" value="Periplasmic binding protein-like II"/>
    <property type="match status" value="1"/>
</dbReference>
<feature type="domain" description="HTH lysR-type" evidence="6">
    <location>
        <begin position="3"/>
        <end position="60"/>
    </location>
</feature>
<dbReference type="Gene3D" id="1.10.10.10">
    <property type="entry name" value="Winged helix-like DNA-binding domain superfamily/Winged helix DNA-binding domain"/>
    <property type="match status" value="1"/>
</dbReference>
<evidence type="ECO:0000259" key="6">
    <source>
        <dbReference type="PROSITE" id="PS50931"/>
    </source>
</evidence>
<gene>
    <name evidence="7" type="ORF">HTY61_15045</name>
</gene>
<protein>
    <submittedName>
        <fullName evidence="7">LysR family transcriptional regulator</fullName>
    </submittedName>
</protein>
<dbReference type="PRINTS" id="PR00039">
    <property type="entry name" value="HTHLYSR"/>
</dbReference>
<keyword evidence="8" id="KW-1185">Reference proteome</keyword>
<keyword evidence="5" id="KW-0804">Transcription</keyword>
<evidence type="ECO:0000256" key="5">
    <source>
        <dbReference type="ARBA" id="ARBA00023163"/>
    </source>
</evidence>
<name>A0A6N1VL40_9HYPH</name>
<keyword evidence="2" id="KW-0805">Transcription regulation</keyword>
<keyword evidence="3" id="KW-0238">DNA-binding</keyword>
<dbReference type="InterPro" id="IPR005119">
    <property type="entry name" value="LysR_subst-bd"/>
</dbReference>
<comment type="similarity">
    <text evidence="1">Belongs to the LysR transcriptional regulatory family.</text>
</comment>
<dbReference type="FunFam" id="1.10.10.10:FF:000001">
    <property type="entry name" value="LysR family transcriptional regulator"/>
    <property type="match status" value="1"/>
</dbReference>
<dbReference type="PROSITE" id="PS50931">
    <property type="entry name" value="HTH_LYSR"/>
    <property type="match status" value="1"/>
</dbReference>
<dbReference type="GO" id="GO:0003677">
    <property type="term" value="F:DNA binding"/>
    <property type="evidence" value="ECO:0007669"/>
    <property type="project" value="UniProtKB-KW"/>
</dbReference>
<evidence type="ECO:0000313" key="7">
    <source>
        <dbReference type="EMBL" id="QKV19677.1"/>
    </source>
</evidence>
<dbReference type="Pfam" id="PF00126">
    <property type="entry name" value="HTH_1"/>
    <property type="match status" value="1"/>
</dbReference>
<dbReference type="KEGG" id="orm:HTY61_15045"/>
<evidence type="ECO:0000256" key="2">
    <source>
        <dbReference type="ARBA" id="ARBA00023015"/>
    </source>
</evidence>
<dbReference type="InterPro" id="IPR036388">
    <property type="entry name" value="WH-like_DNA-bd_sf"/>
</dbReference>
<dbReference type="EMBL" id="CP054836">
    <property type="protein sequence ID" value="QKV19677.1"/>
    <property type="molecule type" value="Genomic_DNA"/>
</dbReference>
<dbReference type="GO" id="GO:2000142">
    <property type="term" value="P:regulation of DNA-templated transcription initiation"/>
    <property type="evidence" value="ECO:0007669"/>
    <property type="project" value="TreeGrafter"/>
</dbReference>
<dbReference type="PANTHER" id="PTHR30293:SF0">
    <property type="entry name" value="NITROGEN ASSIMILATION REGULATORY PROTEIN NAC"/>
    <property type="match status" value="1"/>
</dbReference>
<evidence type="ECO:0000256" key="3">
    <source>
        <dbReference type="ARBA" id="ARBA00023125"/>
    </source>
</evidence>
<reference evidence="7 8" key="1">
    <citation type="submission" date="2020-06" db="EMBL/GenBank/DDBJ databases">
        <title>Oricola thermophila sp. nov. isolated from a tidal sediments.</title>
        <authorList>
            <person name="Kwon K.K."/>
            <person name="Yang S.-H."/>
            <person name="Park M.-J."/>
        </authorList>
    </citation>
    <scope>NUCLEOTIDE SEQUENCE [LARGE SCALE GENOMIC DNA]</scope>
    <source>
        <strain evidence="7 8">MEBiC13590</strain>
    </source>
</reference>
<dbReference type="Proteomes" id="UP000509367">
    <property type="component" value="Chromosome"/>
</dbReference>
<dbReference type="SUPFAM" id="SSF46785">
    <property type="entry name" value="Winged helix' DNA-binding domain"/>
    <property type="match status" value="1"/>
</dbReference>
<proteinExistence type="inferred from homology"/>
<dbReference type="InterPro" id="IPR036390">
    <property type="entry name" value="WH_DNA-bd_sf"/>
</dbReference>
<dbReference type="Pfam" id="PF03466">
    <property type="entry name" value="LysR_substrate"/>
    <property type="match status" value="1"/>
</dbReference>
<dbReference type="GO" id="GO:0003700">
    <property type="term" value="F:DNA-binding transcription factor activity"/>
    <property type="evidence" value="ECO:0007669"/>
    <property type="project" value="InterPro"/>
</dbReference>
<sequence>MHINDRQLRYFVKVAEVGNMTKAAALLHVAQPALGIQIRQLEELLGTPLFERHSRGVSVTPAGQRLYERACVILQLMEEAETELRAFGENRQEMLTFGVTPSIMRLVGTEIITAVRRDLPDVYLSLIEETSHVLEGSLQRGEIDLALTYELPANTPIANTPMLVEELLLVTHPRMAPAAPAVSFADLLGMELVLAHSRDPIRILVERAAQERGLSVNVAYEVQSLQATQRVVMEGSAASILPYGTVAQELAAGKLVSRRIVEPQLHRTLYLARPCGRGAFVNENGIMRLMRSVVKQLAMDLDDLAELSEDGESG</sequence>
<accession>A0A6N1VL40</accession>
<evidence type="ECO:0000256" key="1">
    <source>
        <dbReference type="ARBA" id="ARBA00009437"/>
    </source>
</evidence>
<dbReference type="AlphaFoldDB" id="A0A6N1VL40"/>
<dbReference type="Gene3D" id="3.40.190.290">
    <property type="match status" value="1"/>
</dbReference>